<evidence type="ECO:0000313" key="1">
    <source>
        <dbReference type="EMBL" id="DAD23164.1"/>
    </source>
</evidence>
<name>A0A822XNH7_NELNU</name>
<sequence>MEKEGQEKVPLHSISRKDEPQSLFGWFRG</sequence>
<proteinExistence type="predicted"/>
<keyword evidence="2" id="KW-1185">Reference proteome</keyword>
<organism evidence="1 2">
    <name type="scientific">Nelumbo nucifera</name>
    <name type="common">Sacred lotus</name>
    <dbReference type="NCBI Taxonomy" id="4432"/>
    <lineage>
        <taxon>Eukaryota</taxon>
        <taxon>Viridiplantae</taxon>
        <taxon>Streptophyta</taxon>
        <taxon>Embryophyta</taxon>
        <taxon>Tracheophyta</taxon>
        <taxon>Spermatophyta</taxon>
        <taxon>Magnoliopsida</taxon>
        <taxon>Proteales</taxon>
        <taxon>Nelumbonaceae</taxon>
        <taxon>Nelumbo</taxon>
    </lineage>
</organism>
<dbReference type="Proteomes" id="UP000607653">
    <property type="component" value="Unassembled WGS sequence"/>
</dbReference>
<reference evidence="1 2" key="1">
    <citation type="journal article" date="2020" name="Mol. Biol. Evol.">
        <title>Distinct Expression and Methylation Patterns for Genes with Different Fates following a Single Whole-Genome Duplication in Flowering Plants.</title>
        <authorList>
            <person name="Shi T."/>
            <person name="Rahmani R.S."/>
            <person name="Gugger P.F."/>
            <person name="Wang M."/>
            <person name="Li H."/>
            <person name="Zhang Y."/>
            <person name="Li Z."/>
            <person name="Wang Q."/>
            <person name="Van de Peer Y."/>
            <person name="Marchal K."/>
            <person name="Chen J."/>
        </authorList>
    </citation>
    <scope>NUCLEOTIDE SEQUENCE [LARGE SCALE GENOMIC DNA]</scope>
    <source>
        <tissue evidence="1">Leaf</tissue>
    </source>
</reference>
<evidence type="ECO:0000313" key="2">
    <source>
        <dbReference type="Proteomes" id="UP000607653"/>
    </source>
</evidence>
<comment type="caution">
    <text evidence="1">The sequence shown here is derived from an EMBL/GenBank/DDBJ whole genome shotgun (WGS) entry which is preliminary data.</text>
</comment>
<accession>A0A822XNH7</accession>
<protein>
    <submittedName>
        <fullName evidence="1">Uncharacterized protein</fullName>
    </submittedName>
</protein>
<dbReference type="AlphaFoldDB" id="A0A822XNH7"/>
<dbReference type="EMBL" id="DUZY01000001">
    <property type="protein sequence ID" value="DAD23164.1"/>
    <property type="molecule type" value="Genomic_DNA"/>
</dbReference>
<gene>
    <name evidence="1" type="ORF">HUJ06_024627</name>
</gene>